<sequence length="105" mass="11648">MRFSLITIICALAAYATAVAVPGPADVFERDEDGCCKATAEVWWEGPWERAGKVHTSLHRPMNESSTLLAVGVDLWEGREVVARGEFQIRQKWGITAATNGSWNW</sequence>
<evidence type="ECO:0000313" key="3">
    <source>
        <dbReference type="Proteomes" id="UP000053647"/>
    </source>
</evidence>
<keyword evidence="1" id="KW-0732">Signal</keyword>
<dbReference type="EMBL" id="KN819442">
    <property type="protein sequence ID" value="KIJ09678.1"/>
    <property type="molecule type" value="Genomic_DNA"/>
</dbReference>
<evidence type="ECO:0000313" key="2">
    <source>
        <dbReference type="EMBL" id="KIJ09678.1"/>
    </source>
</evidence>
<evidence type="ECO:0000256" key="1">
    <source>
        <dbReference type="SAM" id="SignalP"/>
    </source>
</evidence>
<organism evidence="2 3">
    <name type="scientific">Paxillus involutus ATCC 200175</name>
    <dbReference type="NCBI Taxonomy" id="664439"/>
    <lineage>
        <taxon>Eukaryota</taxon>
        <taxon>Fungi</taxon>
        <taxon>Dikarya</taxon>
        <taxon>Basidiomycota</taxon>
        <taxon>Agaricomycotina</taxon>
        <taxon>Agaricomycetes</taxon>
        <taxon>Agaricomycetidae</taxon>
        <taxon>Boletales</taxon>
        <taxon>Paxilineae</taxon>
        <taxon>Paxillaceae</taxon>
        <taxon>Paxillus</taxon>
    </lineage>
</organism>
<dbReference type="AlphaFoldDB" id="A0A0C9TFS3"/>
<dbReference type="HOGENOM" id="CLU_2237406_0_0_1"/>
<reference evidence="3" key="2">
    <citation type="submission" date="2015-01" db="EMBL/GenBank/DDBJ databases">
        <title>Evolutionary Origins and Diversification of the Mycorrhizal Mutualists.</title>
        <authorList>
            <consortium name="DOE Joint Genome Institute"/>
            <consortium name="Mycorrhizal Genomics Consortium"/>
            <person name="Kohler A."/>
            <person name="Kuo A."/>
            <person name="Nagy L.G."/>
            <person name="Floudas D."/>
            <person name="Copeland A."/>
            <person name="Barry K.W."/>
            <person name="Cichocki N."/>
            <person name="Veneault-Fourrey C."/>
            <person name="LaButti K."/>
            <person name="Lindquist E.A."/>
            <person name="Lipzen A."/>
            <person name="Lundell T."/>
            <person name="Morin E."/>
            <person name="Murat C."/>
            <person name="Riley R."/>
            <person name="Ohm R."/>
            <person name="Sun H."/>
            <person name="Tunlid A."/>
            <person name="Henrissat B."/>
            <person name="Grigoriev I.V."/>
            <person name="Hibbett D.S."/>
            <person name="Martin F."/>
        </authorList>
    </citation>
    <scope>NUCLEOTIDE SEQUENCE [LARGE SCALE GENOMIC DNA]</scope>
    <source>
        <strain evidence="3">ATCC 200175</strain>
    </source>
</reference>
<proteinExistence type="predicted"/>
<gene>
    <name evidence="2" type="ORF">PAXINDRAFT_157829</name>
</gene>
<reference evidence="2 3" key="1">
    <citation type="submission" date="2014-06" db="EMBL/GenBank/DDBJ databases">
        <authorList>
            <consortium name="DOE Joint Genome Institute"/>
            <person name="Kuo A."/>
            <person name="Kohler A."/>
            <person name="Nagy L.G."/>
            <person name="Floudas D."/>
            <person name="Copeland A."/>
            <person name="Barry K.W."/>
            <person name="Cichocki N."/>
            <person name="Veneault-Fourrey C."/>
            <person name="LaButti K."/>
            <person name="Lindquist E.A."/>
            <person name="Lipzen A."/>
            <person name="Lundell T."/>
            <person name="Morin E."/>
            <person name="Murat C."/>
            <person name="Sun H."/>
            <person name="Tunlid A."/>
            <person name="Henrissat B."/>
            <person name="Grigoriev I.V."/>
            <person name="Hibbett D.S."/>
            <person name="Martin F."/>
            <person name="Nordberg H.P."/>
            <person name="Cantor M.N."/>
            <person name="Hua S.X."/>
        </authorList>
    </citation>
    <scope>NUCLEOTIDE SEQUENCE [LARGE SCALE GENOMIC DNA]</scope>
    <source>
        <strain evidence="2 3">ATCC 200175</strain>
    </source>
</reference>
<accession>A0A0C9TFS3</accession>
<feature type="chain" id="PRO_5002203566" evidence="1">
    <location>
        <begin position="19"/>
        <end position="105"/>
    </location>
</feature>
<protein>
    <submittedName>
        <fullName evidence="2">Uncharacterized protein</fullName>
    </submittedName>
</protein>
<keyword evidence="3" id="KW-1185">Reference proteome</keyword>
<feature type="signal peptide" evidence="1">
    <location>
        <begin position="1"/>
        <end position="18"/>
    </location>
</feature>
<name>A0A0C9TFS3_PAXIN</name>
<dbReference type="Proteomes" id="UP000053647">
    <property type="component" value="Unassembled WGS sequence"/>
</dbReference>